<dbReference type="AlphaFoldDB" id="A0A2Z7D4P2"/>
<reference evidence="1 2" key="1">
    <citation type="journal article" date="2015" name="Proc. Natl. Acad. Sci. U.S.A.">
        <title>The resurrection genome of Boea hygrometrica: A blueprint for survival of dehydration.</title>
        <authorList>
            <person name="Xiao L."/>
            <person name="Yang G."/>
            <person name="Zhang L."/>
            <person name="Yang X."/>
            <person name="Zhao S."/>
            <person name="Ji Z."/>
            <person name="Zhou Q."/>
            <person name="Hu M."/>
            <person name="Wang Y."/>
            <person name="Chen M."/>
            <person name="Xu Y."/>
            <person name="Jin H."/>
            <person name="Xiao X."/>
            <person name="Hu G."/>
            <person name="Bao F."/>
            <person name="Hu Y."/>
            <person name="Wan P."/>
            <person name="Li L."/>
            <person name="Deng X."/>
            <person name="Kuang T."/>
            <person name="Xiang C."/>
            <person name="Zhu J.K."/>
            <person name="Oliver M.J."/>
            <person name="He Y."/>
        </authorList>
    </citation>
    <scope>NUCLEOTIDE SEQUENCE [LARGE SCALE GENOMIC DNA]</scope>
    <source>
        <strain evidence="2">cv. XS01</strain>
    </source>
</reference>
<gene>
    <name evidence="1" type="ORF">F511_28974</name>
</gene>
<evidence type="ECO:0000313" key="1">
    <source>
        <dbReference type="EMBL" id="KZV54395.1"/>
    </source>
</evidence>
<sequence length="226" mass="25503">MITANEGMVRMFCSLEESGLKRYLHNTTWEEVKRQFVEFNIQDSTEQTPMDQVGPSSPVLVAAKAVGANDDVAKGVEVVEESSFVVEEENVAVQATKFAEEAVVIEQQAHEQHFCEDHQAPEATNTRVDTVEEARADSPTRPVSSSLPQQFIEDSTLANPQTQTSLEFKKLLTAITMLETSINYLKVDFQNLKQLIYRRMDDLQAYIARSQASMETRIVSQMHENQ</sequence>
<evidence type="ECO:0000313" key="2">
    <source>
        <dbReference type="Proteomes" id="UP000250235"/>
    </source>
</evidence>
<dbReference type="Proteomes" id="UP000250235">
    <property type="component" value="Unassembled WGS sequence"/>
</dbReference>
<keyword evidence="2" id="KW-1185">Reference proteome</keyword>
<name>A0A2Z7D4P2_9LAMI</name>
<proteinExistence type="predicted"/>
<protein>
    <submittedName>
        <fullName evidence="1">Uncharacterized protein</fullName>
    </submittedName>
</protein>
<accession>A0A2Z7D4P2</accession>
<organism evidence="1 2">
    <name type="scientific">Dorcoceras hygrometricum</name>
    <dbReference type="NCBI Taxonomy" id="472368"/>
    <lineage>
        <taxon>Eukaryota</taxon>
        <taxon>Viridiplantae</taxon>
        <taxon>Streptophyta</taxon>
        <taxon>Embryophyta</taxon>
        <taxon>Tracheophyta</taxon>
        <taxon>Spermatophyta</taxon>
        <taxon>Magnoliopsida</taxon>
        <taxon>eudicotyledons</taxon>
        <taxon>Gunneridae</taxon>
        <taxon>Pentapetalae</taxon>
        <taxon>asterids</taxon>
        <taxon>lamiids</taxon>
        <taxon>Lamiales</taxon>
        <taxon>Gesneriaceae</taxon>
        <taxon>Didymocarpoideae</taxon>
        <taxon>Trichosporeae</taxon>
        <taxon>Loxocarpinae</taxon>
        <taxon>Dorcoceras</taxon>
    </lineage>
</organism>
<dbReference type="EMBL" id="KQ989525">
    <property type="protein sequence ID" value="KZV54395.1"/>
    <property type="molecule type" value="Genomic_DNA"/>
</dbReference>